<gene>
    <name evidence="2" type="ORF">H8700_06940</name>
</gene>
<keyword evidence="1" id="KW-1133">Transmembrane helix</keyword>
<proteinExistence type="predicted"/>
<keyword evidence="1" id="KW-0472">Membrane</keyword>
<keyword evidence="1" id="KW-0812">Transmembrane</keyword>
<organism evidence="2 3">
    <name type="scientific">Jutongia hominis</name>
    <dbReference type="NCBI Taxonomy" id="2763664"/>
    <lineage>
        <taxon>Bacteria</taxon>
        <taxon>Bacillati</taxon>
        <taxon>Bacillota</taxon>
        <taxon>Clostridia</taxon>
        <taxon>Lachnospirales</taxon>
        <taxon>Lachnospiraceae</taxon>
        <taxon>Jutongia</taxon>
    </lineage>
</organism>
<dbReference type="Proteomes" id="UP000637513">
    <property type="component" value="Unassembled WGS sequence"/>
</dbReference>
<accession>A0ABR7MUV1</accession>
<reference evidence="2 3" key="1">
    <citation type="submission" date="2020-08" db="EMBL/GenBank/DDBJ databases">
        <title>Genome public.</title>
        <authorList>
            <person name="Liu C."/>
            <person name="Sun Q."/>
        </authorList>
    </citation>
    <scope>NUCLEOTIDE SEQUENCE [LARGE SCALE GENOMIC DNA]</scope>
    <source>
        <strain evidence="2 3">BX3</strain>
    </source>
</reference>
<protein>
    <submittedName>
        <fullName evidence="2">Uncharacterized protein</fullName>
    </submittedName>
</protein>
<evidence type="ECO:0000313" key="2">
    <source>
        <dbReference type="EMBL" id="MBC8557439.1"/>
    </source>
</evidence>
<keyword evidence="3" id="KW-1185">Reference proteome</keyword>
<sequence length="58" mass="6220">MGTVILSLIMTIGGGMTGKFGYKGADEAVVQVAIMILVGMYSIYAAKTLEYNSDRKLE</sequence>
<dbReference type="RefSeq" id="WP_249304595.1">
    <property type="nucleotide sequence ID" value="NZ_JACRSW010000027.1"/>
</dbReference>
<name>A0ABR7MUV1_9FIRM</name>
<feature type="transmembrane region" description="Helical" evidence="1">
    <location>
        <begin position="28"/>
        <end position="46"/>
    </location>
</feature>
<evidence type="ECO:0000313" key="3">
    <source>
        <dbReference type="Proteomes" id="UP000637513"/>
    </source>
</evidence>
<dbReference type="EMBL" id="JACRSW010000027">
    <property type="protein sequence ID" value="MBC8557439.1"/>
    <property type="molecule type" value="Genomic_DNA"/>
</dbReference>
<comment type="caution">
    <text evidence="2">The sequence shown here is derived from an EMBL/GenBank/DDBJ whole genome shotgun (WGS) entry which is preliminary data.</text>
</comment>
<evidence type="ECO:0000256" key="1">
    <source>
        <dbReference type="SAM" id="Phobius"/>
    </source>
</evidence>